<reference evidence="1" key="1">
    <citation type="submission" date="2023-04" db="EMBL/GenBank/DDBJ databases">
        <title>Draft Genome sequencing of Naganishia species isolated from polar environments using Oxford Nanopore Technology.</title>
        <authorList>
            <person name="Leo P."/>
            <person name="Venkateswaran K."/>
        </authorList>
    </citation>
    <scope>NUCLEOTIDE SEQUENCE</scope>
    <source>
        <strain evidence="1">MNA-CCFEE 5261</strain>
    </source>
</reference>
<dbReference type="Proteomes" id="UP001241377">
    <property type="component" value="Unassembled WGS sequence"/>
</dbReference>
<comment type="caution">
    <text evidence="1">The sequence shown here is derived from an EMBL/GenBank/DDBJ whole genome shotgun (WGS) entry which is preliminary data.</text>
</comment>
<protein>
    <submittedName>
        <fullName evidence="1">Uncharacterized protein</fullName>
    </submittedName>
</protein>
<sequence length="289" mass="30890">MVYKHSYLPEGILVPTLCFFKDGPKQEVDLEAVGKHAVRLVKAGVVGLAVHGTTGEPLLLSREERRQVLKATRDSLDQAGYQDIPIVAGCGVTSTWETIDLCREAAGLGASFAMIVAPGYYKGAMSEEVIEQFFTDVADASPIPIVLYNFPGIANGIDLELDLIKRLAKHKNIAGIKLSCGSVSKGARLQSAFDVKEFGVYGGLADTMLHNVALNGTLGAISGLANITPASLVKVFDLYKQGKFDEAKKAQEAVSIAGELEIKGGVPGMRYGVVKYYGYGGISRKYALN</sequence>
<evidence type="ECO:0000313" key="2">
    <source>
        <dbReference type="Proteomes" id="UP001241377"/>
    </source>
</evidence>
<evidence type="ECO:0000313" key="1">
    <source>
        <dbReference type="EMBL" id="KAJ9110304.1"/>
    </source>
</evidence>
<gene>
    <name evidence="1" type="ORF">QFC19_001707</name>
</gene>
<dbReference type="EMBL" id="JASBWR010000013">
    <property type="protein sequence ID" value="KAJ9110304.1"/>
    <property type="molecule type" value="Genomic_DNA"/>
</dbReference>
<proteinExistence type="predicted"/>
<accession>A0ACC2WEX6</accession>
<organism evidence="1 2">
    <name type="scientific">Naganishia cerealis</name>
    <dbReference type="NCBI Taxonomy" id="610337"/>
    <lineage>
        <taxon>Eukaryota</taxon>
        <taxon>Fungi</taxon>
        <taxon>Dikarya</taxon>
        <taxon>Basidiomycota</taxon>
        <taxon>Agaricomycotina</taxon>
        <taxon>Tremellomycetes</taxon>
        <taxon>Filobasidiales</taxon>
        <taxon>Filobasidiaceae</taxon>
        <taxon>Naganishia</taxon>
    </lineage>
</organism>
<name>A0ACC2WEX6_9TREE</name>
<keyword evidence="2" id="KW-1185">Reference proteome</keyword>